<accession>A0A014QZK1</accession>
<feature type="domain" description="Protein kinase" evidence="1">
    <location>
        <begin position="31"/>
        <end position="266"/>
    </location>
</feature>
<gene>
    <name evidence="2" type="ORF">X797_006455</name>
</gene>
<sequence length="266" mass="29816">MGIEITKLADLCSICEDTVESNGEQVPRTAFAAVDAEENAFFGVKLGIHINQLTVEMARDCLQPLPDEEIYPYFPTTGLTAAPDDCSGRYVKRTAWPSYLDFKGTTFIPRLMLQEAQTMELLAQRPHPNIVGYYGCRVKRGRIAGLVLETFSFSYDIAFATQRPDLFKGLVDKDRIMSGLWSAVSHLHSMGLAHNDINPANIMLKEQGEPVLIDFGSCQPVGQRLMSCGTAGWRLEEFYTSEIAHDDYSLGILEQWLENLIARERL</sequence>
<dbReference type="EMBL" id="JELW01000013">
    <property type="protein sequence ID" value="EXV00395.1"/>
    <property type="molecule type" value="Genomic_DNA"/>
</dbReference>
<dbReference type="InterPro" id="IPR011009">
    <property type="entry name" value="Kinase-like_dom_sf"/>
</dbReference>
<dbReference type="GO" id="GO:0044773">
    <property type="term" value="P:mitotic DNA damage checkpoint signaling"/>
    <property type="evidence" value="ECO:0007669"/>
    <property type="project" value="TreeGrafter"/>
</dbReference>
<dbReference type="Gene3D" id="1.10.510.10">
    <property type="entry name" value="Transferase(Phosphotransferase) domain 1"/>
    <property type="match status" value="1"/>
</dbReference>
<dbReference type="HOGENOM" id="CLU_062257_2_0_1"/>
<dbReference type="Proteomes" id="UP000030151">
    <property type="component" value="Unassembled WGS sequence"/>
</dbReference>
<name>A0A014QZK1_9HYPO</name>
<evidence type="ECO:0000313" key="2">
    <source>
        <dbReference type="EMBL" id="EXV00395.1"/>
    </source>
</evidence>
<dbReference type="eggNOG" id="ENOG502RZ04">
    <property type="taxonomic scope" value="Eukaryota"/>
</dbReference>
<dbReference type="AlphaFoldDB" id="A0A014QZK1"/>
<dbReference type="GO" id="GO:0005634">
    <property type="term" value="C:nucleus"/>
    <property type="evidence" value="ECO:0007669"/>
    <property type="project" value="TreeGrafter"/>
</dbReference>
<comment type="caution">
    <text evidence="2">The sequence shown here is derived from an EMBL/GenBank/DDBJ whole genome shotgun (WGS) entry which is preliminary data.</text>
</comment>
<organism evidence="2 3">
    <name type="scientific">Metarhizium robertsii</name>
    <dbReference type="NCBI Taxonomy" id="568076"/>
    <lineage>
        <taxon>Eukaryota</taxon>
        <taxon>Fungi</taxon>
        <taxon>Dikarya</taxon>
        <taxon>Ascomycota</taxon>
        <taxon>Pezizomycotina</taxon>
        <taxon>Sordariomycetes</taxon>
        <taxon>Hypocreomycetidae</taxon>
        <taxon>Hypocreales</taxon>
        <taxon>Clavicipitaceae</taxon>
        <taxon>Metarhizium</taxon>
    </lineage>
</organism>
<evidence type="ECO:0000259" key="1">
    <source>
        <dbReference type="PROSITE" id="PS50011"/>
    </source>
</evidence>
<dbReference type="PROSITE" id="PS50011">
    <property type="entry name" value="PROTEIN_KINASE_DOM"/>
    <property type="match status" value="1"/>
</dbReference>
<proteinExistence type="predicted"/>
<keyword evidence="2" id="KW-0418">Kinase</keyword>
<dbReference type="SUPFAM" id="SSF56112">
    <property type="entry name" value="Protein kinase-like (PK-like)"/>
    <property type="match status" value="1"/>
</dbReference>
<protein>
    <submittedName>
        <fullName evidence="2">Protein kinase</fullName>
    </submittedName>
</protein>
<evidence type="ECO:0000313" key="3">
    <source>
        <dbReference type="Proteomes" id="UP000030151"/>
    </source>
</evidence>
<dbReference type="GO" id="GO:0005524">
    <property type="term" value="F:ATP binding"/>
    <property type="evidence" value="ECO:0007669"/>
    <property type="project" value="InterPro"/>
</dbReference>
<reference evidence="2 3" key="1">
    <citation type="submission" date="2014-02" db="EMBL/GenBank/DDBJ databases">
        <title>The genome sequence of the entomopathogenic fungus Metarhizium robertsii ARSEF 2575.</title>
        <authorList>
            <person name="Giuliano Garisto Donzelli B."/>
            <person name="Roe B.A."/>
            <person name="Macmil S.L."/>
            <person name="Krasnoff S.B."/>
            <person name="Gibson D.M."/>
        </authorList>
    </citation>
    <scope>NUCLEOTIDE SEQUENCE [LARGE SCALE GENOMIC DNA]</scope>
    <source>
        <strain evidence="2 3">ARSEF 2575</strain>
    </source>
</reference>
<dbReference type="Pfam" id="PF00069">
    <property type="entry name" value="Pkinase"/>
    <property type="match status" value="1"/>
</dbReference>
<dbReference type="InterPro" id="IPR000719">
    <property type="entry name" value="Prot_kinase_dom"/>
</dbReference>
<dbReference type="PANTHER" id="PTHR44167">
    <property type="entry name" value="OVARIAN-SPECIFIC SERINE/THREONINE-PROTEIN KINASE LOK-RELATED"/>
    <property type="match status" value="1"/>
</dbReference>
<dbReference type="GO" id="GO:0004674">
    <property type="term" value="F:protein serine/threonine kinase activity"/>
    <property type="evidence" value="ECO:0007669"/>
    <property type="project" value="TreeGrafter"/>
</dbReference>
<keyword evidence="2" id="KW-0808">Transferase</keyword>
<dbReference type="PANTHER" id="PTHR44167:SF24">
    <property type="entry name" value="SERINE_THREONINE-PROTEIN KINASE CHK2"/>
    <property type="match status" value="1"/>
</dbReference>
<dbReference type="OrthoDB" id="4062651at2759"/>